<dbReference type="EMBL" id="CP107020">
    <property type="protein sequence ID" value="UYG16759.1"/>
    <property type="molecule type" value="Genomic_DNA"/>
</dbReference>
<feature type="region of interest" description="Disordered" evidence="1">
    <location>
        <begin position="197"/>
        <end position="224"/>
    </location>
</feature>
<dbReference type="InterPro" id="IPR011991">
    <property type="entry name" value="ArsR-like_HTH"/>
</dbReference>
<sequence>MSTRPPAPPAIVEDHGLPLRSLQRPDQLRALAHPRRLQIMDLLIAEGPLTASECAAALGDSAASCSYHLRQLARFGFVEEAEGGHGRSRPWRWVALGTRIDAGDSPAERSAAEALEAVVEAGKIDRIRAYQQHRSSEPWRTSASSSSWSIRMTEAELQGLSSSIAALLAPLQQRTFAGEAPEGSRVVDVLAYLMPRPDRHAAEGPTTDDEPAAEAPGGDGQTHA</sequence>
<protein>
    <submittedName>
        <fullName evidence="3">Helix-turn-helix domain-containing protein</fullName>
    </submittedName>
</protein>
<evidence type="ECO:0000259" key="2">
    <source>
        <dbReference type="SMART" id="SM00418"/>
    </source>
</evidence>
<gene>
    <name evidence="3" type="ORF">BRM3_14345</name>
</gene>
<evidence type="ECO:0000313" key="3">
    <source>
        <dbReference type="EMBL" id="UYG16759.1"/>
    </source>
</evidence>
<keyword evidence="4" id="KW-1185">Reference proteome</keyword>
<accession>A0ABY6G274</accession>
<proteinExistence type="predicted"/>
<dbReference type="InterPro" id="IPR001845">
    <property type="entry name" value="HTH_ArsR_DNA-bd_dom"/>
</dbReference>
<evidence type="ECO:0000313" key="4">
    <source>
        <dbReference type="Proteomes" id="UP001164305"/>
    </source>
</evidence>
<dbReference type="Pfam" id="PF12840">
    <property type="entry name" value="HTH_20"/>
    <property type="match status" value="1"/>
</dbReference>
<organism evidence="3 4">
    <name type="scientific">Brachybacterium huguangmaarense</name>
    <dbReference type="NCBI Taxonomy" id="1652028"/>
    <lineage>
        <taxon>Bacteria</taxon>
        <taxon>Bacillati</taxon>
        <taxon>Actinomycetota</taxon>
        <taxon>Actinomycetes</taxon>
        <taxon>Micrococcales</taxon>
        <taxon>Dermabacteraceae</taxon>
        <taxon>Brachybacterium</taxon>
    </lineage>
</organism>
<dbReference type="RefSeq" id="WP_263593972.1">
    <property type="nucleotide sequence ID" value="NZ_CP107020.1"/>
</dbReference>
<dbReference type="InterPro" id="IPR036390">
    <property type="entry name" value="WH_DNA-bd_sf"/>
</dbReference>
<dbReference type="InterPro" id="IPR036388">
    <property type="entry name" value="WH-like_DNA-bd_sf"/>
</dbReference>
<name>A0ABY6G274_9MICO</name>
<evidence type="ECO:0000256" key="1">
    <source>
        <dbReference type="SAM" id="MobiDB-lite"/>
    </source>
</evidence>
<dbReference type="Proteomes" id="UP001164305">
    <property type="component" value="Chromosome"/>
</dbReference>
<dbReference type="Gene3D" id="1.10.10.10">
    <property type="entry name" value="Winged helix-like DNA-binding domain superfamily/Winged helix DNA-binding domain"/>
    <property type="match status" value="1"/>
</dbReference>
<dbReference type="SMART" id="SM00418">
    <property type="entry name" value="HTH_ARSR"/>
    <property type="match status" value="1"/>
</dbReference>
<feature type="domain" description="HTH arsR-type" evidence="2">
    <location>
        <begin position="26"/>
        <end position="120"/>
    </location>
</feature>
<dbReference type="CDD" id="cd00090">
    <property type="entry name" value="HTH_ARSR"/>
    <property type="match status" value="1"/>
</dbReference>
<reference evidence="3" key="1">
    <citation type="submission" date="2022-10" db="EMBL/GenBank/DDBJ databases">
        <title>Whole-Genome Sequencing of Brachybacterium huguangmaarense BRM-3, Isolated from Betula schmidtii.</title>
        <authorList>
            <person name="Haam D."/>
        </authorList>
    </citation>
    <scope>NUCLEOTIDE SEQUENCE</scope>
    <source>
        <strain evidence="3">BRM-3</strain>
    </source>
</reference>
<dbReference type="SUPFAM" id="SSF46785">
    <property type="entry name" value="Winged helix' DNA-binding domain"/>
    <property type="match status" value="1"/>
</dbReference>